<dbReference type="InterPro" id="IPR006043">
    <property type="entry name" value="NCS2"/>
</dbReference>
<evidence type="ECO:0000313" key="9">
    <source>
        <dbReference type="Proteomes" id="UP000655868"/>
    </source>
</evidence>
<dbReference type="Pfam" id="PF00860">
    <property type="entry name" value="Xan_ur_permease"/>
    <property type="match status" value="1"/>
</dbReference>
<dbReference type="PANTHER" id="PTHR42810:SF2">
    <property type="entry name" value="PURINE PERMEASE C1399.01C-RELATED"/>
    <property type="match status" value="1"/>
</dbReference>
<evidence type="ECO:0000256" key="3">
    <source>
        <dbReference type="ARBA" id="ARBA00022448"/>
    </source>
</evidence>
<feature type="transmembrane region" description="Helical" evidence="7">
    <location>
        <begin position="188"/>
        <end position="208"/>
    </location>
</feature>
<dbReference type="AlphaFoldDB" id="A0A934U5D8"/>
<evidence type="ECO:0000256" key="6">
    <source>
        <dbReference type="ARBA" id="ARBA00023136"/>
    </source>
</evidence>
<organism evidence="8 9">
    <name type="scientific">Antrihabitans stalagmiti</name>
    <dbReference type="NCBI Taxonomy" id="2799499"/>
    <lineage>
        <taxon>Bacteria</taxon>
        <taxon>Bacillati</taxon>
        <taxon>Actinomycetota</taxon>
        <taxon>Actinomycetes</taxon>
        <taxon>Mycobacteriales</taxon>
        <taxon>Nocardiaceae</taxon>
        <taxon>Antrihabitans</taxon>
    </lineage>
</organism>
<feature type="transmembrane region" description="Helical" evidence="7">
    <location>
        <begin position="397"/>
        <end position="416"/>
    </location>
</feature>
<keyword evidence="4 7" id="KW-0812">Transmembrane</keyword>
<feature type="transmembrane region" description="Helical" evidence="7">
    <location>
        <begin position="372"/>
        <end position="391"/>
    </location>
</feature>
<evidence type="ECO:0000256" key="7">
    <source>
        <dbReference type="SAM" id="Phobius"/>
    </source>
</evidence>
<sequence length="424" mass="42668">MTRPLRWTVHGDGTTPAPGAVVAPDERLSWPRTVGIGMQHVIAMFGATLLVPTITGFPVTTTLLFSGVGTVLFLVITGGRIPSYLGSSFAFIAPLTASASDGPAAQLGAVLAVGVVLMAVGVVVRVVGARLLDAVMPPVVTGAIVALIGLNLAPAATASFEMQPLVGAVTLVAILLVTVLGPGLLGRLGILVGVVIGWVFAAVTGALADTRVDALRAADWIGLPEFRGPSFDLSVIVLALPVVVVLVAENVGHVKAVAAMTGRSLDDVAGNALIADGLATTLAGAGGGSGTTTYAENIGVMAATRVYSTAAYWVAAATAIVLSFSPKFGALVFTIPDGVIGGATLVLYGLIGLLGVRIWFENRVDFTDPVNLTVVAAALVAGIGDLTVKVGSAELGGIAWGSIGILIGYPVLRRLAQVSGGKSG</sequence>
<keyword evidence="5 7" id="KW-1133">Transmembrane helix</keyword>
<feature type="transmembrane region" description="Helical" evidence="7">
    <location>
        <begin position="105"/>
        <end position="127"/>
    </location>
</feature>
<comment type="similarity">
    <text evidence="2">Belongs to the nucleobase:cation symporter-2 (NCS2) (TC 2.A.40) family.</text>
</comment>
<dbReference type="PANTHER" id="PTHR42810">
    <property type="entry name" value="PURINE PERMEASE C1399.01C-RELATED"/>
    <property type="match status" value="1"/>
</dbReference>
<evidence type="ECO:0000256" key="5">
    <source>
        <dbReference type="ARBA" id="ARBA00022989"/>
    </source>
</evidence>
<feature type="transmembrane region" description="Helical" evidence="7">
    <location>
        <begin position="339"/>
        <end position="360"/>
    </location>
</feature>
<evidence type="ECO:0000256" key="1">
    <source>
        <dbReference type="ARBA" id="ARBA00004141"/>
    </source>
</evidence>
<reference evidence="8" key="1">
    <citation type="submission" date="2020-12" db="EMBL/GenBank/DDBJ databases">
        <title>Antrihabitans popcorni sp. nov. and Antrihabitans auranticaus sp. nov., isolated from a larva cave.</title>
        <authorList>
            <person name="Lee S.D."/>
            <person name="Kim I.S."/>
        </authorList>
    </citation>
    <scope>NUCLEOTIDE SEQUENCE</scope>
    <source>
        <strain evidence="8">YC3-6</strain>
    </source>
</reference>
<evidence type="ECO:0000313" key="8">
    <source>
        <dbReference type="EMBL" id="MBJ8341444.1"/>
    </source>
</evidence>
<feature type="transmembrane region" description="Helical" evidence="7">
    <location>
        <begin position="310"/>
        <end position="333"/>
    </location>
</feature>
<proteinExistence type="inferred from homology"/>
<comment type="subcellular location">
    <subcellularLocation>
        <location evidence="1">Membrane</location>
        <topology evidence="1">Multi-pass membrane protein</topology>
    </subcellularLocation>
</comment>
<name>A0A934U5D8_9NOCA</name>
<evidence type="ECO:0000256" key="2">
    <source>
        <dbReference type="ARBA" id="ARBA00008821"/>
    </source>
</evidence>
<feature type="transmembrane region" description="Helical" evidence="7">
    <location>
        <begin position="139"/>
        <end position="156"/>
    </location>
</feature>
<gene>
    <name evidence="8" type="ORF">JGU71_21380</name>
</gene>
<feature type="transmembrane region" description="Helical" evidence="7">
    <location>
        <begin position="34"/>
        <end position="51"/>
    </location>
</feature>
<feature type="transmembrane region" description="Helical" evidence="7">
    <location>
        <begin position="162"/>
        <end position="181"/>
    </location>
</feature>
<evidence type="ECO:0000256" key="4">
    <source>
        <dbReference type="ARBA" id="ARBA00022692"/>
    </source>
</evidence>
<feature type="transmembrane region" description="Helical" evidence="7">
    <location>
        <begin position="228"/>
        <end position="248"/>
    </location>
</feature>
<protein>
    <submittedName>
        <fullName evidence="8">Nitrate reductase</fullName>
    </submittedName>
</protein>
<keyword evidence="9" id="KW-1185">Reference proteome</keyword>
<dbReference type="EMBL" id="JAEMNV010000007">
    <property type="protein sequence ID" value="MBJ8341444.1"/>
    <property type="molecule type" value="Genomic_DNA"/>
</dbReference>
<comment type="caution">
    <text evidence="8">The sequence shown here is derived from an EMBL/GenBank/DDBJ whole genome shotgun (WGS) entry which is preliminary data.</text>
</comment>
<dbReference type="GO" id="GO:0042907">
    <property type="term" value="F:xanthine transmembrane transporter activity"/>
    <property type="evidence" value="ECO:0007669"/>
    <property type="project" value="TreeGrafter"/>
</dbReference>
<feature type="transmembrane region" description="Helical" evidence="7">
    <location>
        <begin position="63"/>
        <end position="85"/>
    </location>
</feature>
<dbReference type="Proteomes" id="UP000655868">
    <property type="component" value="Unassembled WGS sequence"/>
</dbReference>
<keyword evidence="3" id="KW-0813">Transport</keyword>
<dbReference type="GO" id="GO:0005886">
    <property type="term" value="C:plasma membrane"/>
    <property type="evidence" value="ECO:0007669"/>
    <property type="project" value="TreeGrafter"/>
</dbReference>
<keyword evidence="6 7" id="KW-0472">Membrane</keyword>
<accession>A0A934U5D8</accession>